<dbReference type="InterPro" id="IPR011008">
    <property type="entry name" value="Dimeric_a/b-barrel"/>
</dbReference>
<reference evidence="3" key="1">
    <citation type="submission" date="2016-10" db="EMBL/GenBank/DDBJ databases">
        <authorList>
            <person name="Varghese N."/>
            <person name="Submissions S."/>
        </authorList>
    </citation>
    <scope>NUCLEOTIDE SEQUENCE [LARGE SCALE GENOMIC DNA]</scope>
    <source>
        <strain evidence="3">DSM 45962</strain>
    </source>
</reference>
<organism evidence="2 3">
    <name type="scientific">Klenkia taihuensis</name>
    <dbReference type="NCBI Taxonomy" id="1225127"/>
    <lineage>
        <taxon>Bacteria</taxon>
        <taxon>Bacillati</taxon>
        <taxon>Actinomycetota</taxon>
        <taxon>Actinomycetes</taxon>
        <taxon>Geodermatophilales</taxon>
        <taxon>Geodermatophilaceae</taxon>
        <taxon>Klenkia</taxon>
    </lineage>
</organism>
<dbReference type="RefSeq" id="WP_091564212.1">
    <property type="nucleotide sequence ID" value="NZ_BNAC01000007.1"/>
</dbReference>
<dbReference type="InterPro" id="IPR007138">
    <property type="entry name" value="ABM_dom"/>
</dbReference>
<feature type="domain" description="ABM" evidence="1">
    <location>
        <begin position="12"/>
        <end position="100"/>
    </location>
</feature>
<dbReference type="Gene3D" id="3.30.70.100">
    <property type="match status" value="1"/>
</dbReference>
<proteinExistence type="predicted"/>
<gene>
    <name evidence="2" type="ORF">SAMN05661030_4195</name>
</gene>
<name>A0A1I1V3T7_9ACTN</name>
<dbReference type="Proteomes" id="UP000199022">
    <property type="component" value="Unassembled WGS sequence"/>
</dbReference>
<dbReference type="OrthoDB" id="5080511at2"/>
<dbReference type="PROSITE" id="PS51725">
    <property type="entry name" value="ABM"/>
    <property type="match status" value="1"/>
</dbReference>
<keyword evidence="2" id="KW-0560">Oxidoreductase</keyword>
<sequence>MPTPTDDRRDLLTVIAYMKAAPGKVDELRTALEGLIAPTTAEDGCVNYDLHEAVEEPGTFFFYENWESGEHLDAHLATPHLVQLAERIPELLDSDGLTITRLKRIA</sequence>
<dbReference type="STRING" id="1225127.SAMN05661030_4195"/>
<dbReference type="SUPFAM" id="SSF54909">
    <property type="entry name" value="Dimeric alpha+beta barrel"/>
    <property type="match status" value="1"/>
</dbReference>
<evidence type="ECO:0000313" key="2">
    <source>
        <dbReference type="EMBL" id="SFD77559.1"/>
    </source>
</evidence>
<keyword evidence="2" id="KW-0503">Monooxygenase</keyword>
<dbReference type="PANTHER" id="PTHR33336:SF15">
    <property type="entry name" value="ABM DOMAIN-CONTAINING PROTEIN"/>
    <property type="match status" value="1"/>
</dbReference>
<dbReference type="PANTHER" id="PTHR33336">
    <property type="entry name" value="QUINOL MONOOXYGENASE YGIN-RELATED"/>
    <property type="match status" value="1"/>
</dbReference>
<accession>A0A1I1V3T7</accession>
<evidence type="ECO:0000259" key="1">
    <source>
        <dbReference type="PROSITE" id="PS51725"/>
    </source>
</evidence>
<dbReference type="GO" id="GO:0004497">
    <property type="term" value="F:monooxygenase activity"/>
    <property type="evidence" value="ECO:0007669"/>
    <property type="project" value="UniProtKB-KW"/>
</dbReference>
<dbReference type="EMBL" id="FOMD01000007">
    <property type="protein sequence ID" value="SFD77559.1"/>
    <property type="molecule type" value="Genomic_DNA"/>
</dbReference>
<dbReference type="Pfam" id="PF03992">
    <property type="entry name" value="ABM"/>
    <property type="match status" value="1"/>
</dbReference>
<dbReference type="InterPro" id="IPR050744">
    <property type="entry name" value="AI-2_Isomerase_LsrG"/>
</dbReference>
<evidence type="ECO:0000313" key="3">
    <source>
        <dbReference type="Proteomes" id="UP000199022"/>
    </source>
</evidence>
<keyword evidence="3" id="KW-1185">Reference proteome</keyword>
<dbReference type="AlphaFoldDB" id="A0A1I1V3T7"/>
<protein>
    <submittedName>
        <fullName evidence="2">Quinol monooxygenase YgiN</fullName>
    </submittedName>
</protein>